<dbReference type="AlphaFoldDB" id="A0AA96LRM1"/>
<feature type="region of interest" description="Disordered" evidence="6">
    <location>
        <begin position="25"/>
        <end position="47"/>
    </location>
</feature>
<evidence type="ECO:0000256" key="2">
    <source>
        <dbReference type="ARBA" id="ARBA00022729"/>
    </source>
</evidence>
<dbReference type="RefSeq" id="WP_314803283.1">
    <property type="nucleotide sequence ID" value="NZ_CP130319.1"/>
</dbReference>
<protein>
    <submittedName>
        <fullName evidence="8">Extracellular solute-binding protein</fullName>
    </submittedName>
</protein>
<feature type="chain" id="PRO_5041669236" evidence="7">
    <location>
        <begin position="24"/>
        <end position="569"/>
    </location>
</feature>
<organism evidence="8 9">
    <name type="scientific">Paenibacillus roseopurpureus</name>
    <dbReference type="NCBI Taxonomy" id="2918901"/>
    <lineage>
        <taxon>Bacteria</taxon>
        <taxon>Bacillati</taxon>
        <taxon>Bacillota</taxon>
        <taxon>Bacilli</taxon>
        <taxon>Bacillales</taxon>
        <taxon>Paenibacillaceae</taxon>
        <taxon>Paenibacillus</taxon>
    </lineage>
</organism>
<dbReference type="EMBL" id="CP130319">
    <property type="protein sequence ID" value="WNR46028.1"/>
    <property type="molecule type" value="Genomic_DNA"/>
</dbReference>
<accession>A0AA96LRM1</accession>
<keyword evidence="1" id="KW-1003">Cell membrane</keyword>
<keyword evidence="3" id="KW-0472">Membrane</keyword>
<dbReference type="InterPro" id="IPR006059">
    <property type="entry name" value="SBP"/>
</dbReference>
<evidence type="ECO:0000256" key="7">
    <source>
        <dbReference type="SAM" id="SignalP"/>
    </source>
</evidence>
<dbReference type="Proteomes" id="UP001304650">
    <property type="component" value="Chromosome"/>
</dbReference>
<evidence type="ECO:0000256" key="5">
    <source>
        <dbReference type="ARBA" id="ARBA00023288"/>
    </source>
</evidence>
<reference evidence="8" key="1">
    <citation type="submission" date="2022-02" db="EMBL/GenBank/DDBJ databases">
        <title>Paenibacillus sp. MBLB1832 Whole Genome Shotgun Sequencing.</title>
        <authorList>
            <person name="Hwang C.Y."/>
            <person name="Cho E.-S."/>
            <person name="Seo M.-J."/>
        </authorList>
    </citation>
    <scope>NUCLEOTIDE SEQUENCE</scope>
    <source>
        <strain evidence="8">MBLB1832</strain>
    </source>
</reference>
<evidence type="ECO:0000256" key="1">
    <source>
        <dbReference type="ARBA" id="ARBA00022475"/>
    </source>
</evidence>
<evidence type="ECO:0000256" key="4">
    <source>
        <dbReference type="ARBA" id="ARBA00023139"/>
    </source>
</evidence>
<evidence type="ECO:0000256" key="3">
    <source>
        <dbReference type="ARBA" id="ARBA00023136"/>
    </source>
</evidence>
<dbReference type="PANTHER" id="PTHR43649:SF33">
    <property type="entry name" value="POLYGALACTURONAN_RHAMNOGALACTURONAN-BINDING PROTEIN YTCQ"/>
    <property type="match status" value="1"/>
</dbReference>
<sequence>MKKSWLACLMLFTSLTAAIPGSATNNKAAVTPKSTSDPRPSVNMTANTASLGKYDPPIVLNSAASVVSFTQFIKGEDIQNNDWIREYENVLGIKVKYLFIAKGDGEPSPYKQKLNVSIASNELPDMFVADPQQITLLAKGNKLADLTEAYNQYASPQLKEIYNRDQGLALKSATINGKLQGIPVLQAGDLNFMQMVWVRMDWLKKLHLSEPQTMQDLIEIAKAFTRLDPDGNGKADTIGIALTKDFYGTRIGVEGFFQGYHAYPQLWVKDASGKLNYGSIMPEAKNALAKLQELYREGLIDQEYGLKDAKSIEEAIAQNKVGILYGVNHLVYFPIAKGTLSNLEMDWKPFPLLSADDKRAIPGTNFSINKYLLVRKEYMHPEALIKMLNLYYEKYESKDIDVHHKFILDFDPNVGLPTVSKNEWAATMGAIPTNFDIYVAAHLKEALENKDPSKLGVDEKDYYDGIQRYLAGDRTQYATYKQRGIVDSSYNVLREYFQKGYMPAEFYGSPTPAMLEKEAYLKKLEKEEFSKIIMGVAPIDQFNSFVEKWKKLGGDQITKEVNDWKALQK</sequence>
<keyword evidence="4" id="KW-0564">Palmitate</keyword>
<dbReference type="InterPro" id="IPR050490">
    <property type="entry name" value="Bact_solute-bd_prot1"/>
</dbReference>
<dbReference type="Pfam" id="PF13416">
    <property type="entry name" value="SBP_bac_8"/>
    <property type="match status" value="1"/>
</dbReference>
<dbReference type="Gene3D" id="3.40.190.10">
    <property type="entry name" value="Periplasmic binding protein-like II"/>
    <property type="match status" value="3"/>
</dbReference>
<gene>
    <name evidence="8" type="ORF">MJB10_08010</name>
</gene>
<feature type="signal peptide" evidence="7">
    <location>
        <begin position="1"/>
        <end position="23"/>
    </location>
</feature>
<proteinExistence type="predicted"/>
<evidence type="ECO:0000256" key="6">
    <source>
        <dbReference type="SAM" id="MobiDB-lite"/>
    </source>
</evidence>
<dbReference type="KEGG" id="proo:MJB10_08010"/>
<evidence type="ECO:0000313" key="9">
    <source>
        <dbReference type="Proteomes" id="UP001304650"/>
    </source>
</evidence>
<dbReference type="PANTHER" id="PTHR43649">
    <property type="entry name" value="ARABINOSE-BINDING PROTEIN-RELATED"/>
    <property type="match status" value="1"/>
</dbReference>
<name>A0AA96LRM1_9BACL</name>
<keyword evidence="2 7" id="KW-0732">Signal</keyword>
<keyword evidence="9" id="KW-1185">Reference proteome</keyword>
<dbReference type="SUPFAM" id="SSF53850">
    <property type="entry name" value="Periplasmic binding protein-like II"/>
    <property type="match status" value="1"/>
</dbReference>
<keyword evidence="5" id="KW-0449">Lipoprotein</keyword>
<evidence type="ECO:0000313" key="8">
    <source>
        <dbReference type="EMBL" id="WNR46028.1"/>
    </source>
</evidence>